<protein>
    <submittedName>
        <fullName evidence="2">DNA repair exonuclease</fullName>
    </submittedName>
</protein>
<reference evidence="3" key="1">
    <citation type="submission" date="2014-04" db="EMBL/GenBank/DDBJ databases">
        <authorList>
            <person name="Wei Y."/>
            <person name="Huang G."/>
            <person name="Cheng X."/>
        </authorList>
    </citation>
    <scope>NUCLEOTIDE SEQUENCE [LARGE SCALE GENOMIC DNA]</scope>
</reference>
<dbReference type="KEGG" id="vg:41900671"/>
<evidence type="ECO:0000313" key="3">
    <source>
        <dbReference type="Proteomes" id="UP000232922"/>
    </source>
</evidence>
<dbReference type="Pfam" id="PF00149">
    <property type="entry name" value="Metallophos"/>
    <property type="match status" value="1"/>
</dbReference>
<dbReference type="PANTHER" id="PTHR30337:SF0">
    <property type="entry name" value="NUCLEASE SBCCD SUBUNIT D"/>
    <property type="match status" value="1"/>
</dbReference>
<dbReference type="EMBL" id="KJ755191">
    <property type="protein sequence ID" value="AJP09035.1"/>
    <property type="molecule type" value="Genomic_DNA"/>
</dbReference>
<organism evidence="2 3">
    <name type="scientific">Heliothis virescens ascovirus 3f</name>
    <dbReference type="NCBI Taxonomy" id="328614"/>
    <lineage>
        <taxon>Viruses</taxon>
        <taxon>Varidnaviria</taxon>
        <taxon>Bamfordvirae</taxon>
        <taxon>Nucleocytoviricota</taxon>
        <taxon>Megaviricetes</taxon>
        <taxon>Pimascovirales</taxon>
        <taxon>Pimascovirales incertae sedis</taxon>
        <taxon>Ascoviridae</taxon>
        <taxon>Ascovirus</taxon>
        <taxon>Ascovirus hvav3a</taxon>
    </lineage>
</organism>
<sequence length="399" mass="45279">MEDSCSTRGRRTIDRLLFVGDPHFKRDNFEQTQCYAAECVLTYSNMTDDDGRCCVLAGDILDGHGVIDMQCLNRAVRFINDLAMHGPVFVLIGNHDYYNNSQYLSENHWMNCLKNHNGRVFVIDKPTMVDGVVFAPYVPNGRFVEALNVHTPQWKHARLIVAHQELRGVSLRRDIVSVAGDVWNDDYPQLVSGHIHTRQKINNNIWYPGSVIQQNFGDHGESVVVVLNIDRTPGNGYTYKDVKISVPTKRYYEVQCHDLIKDHTERLSELKSILQAGGPLLRVKVRITISDLNLRRHPYVLKFLKSLPTGVGFAFKYVNVGPTGADKFDQLCAERLNTVTVDDNCTFKDVLERALDREGNENALRIFEELFKKKVVSVTTPPSCVTSGDVPIECVRRVL</sequence>
<dbReference type="InterPro" id="IPR029052">
    <property type="entry name" value="Metallo-depent_PP-like"/>
</dbReference>
<proteinExistence type="predicted"/>
<keyword evidence="2" id="KW-0269">Exonuclease</keyword>
<dbReference type="Proteomes" id="UP000232922">
    <property type="component" value="Genome"/>
</dbReference>
<dbReference type="InterPro" id="IPR004843">
    <property type="entry name" value="Calcineurin-like_PHP"/>
</dbReference>
<dbReference type="Gene3D" id="3.60.21.10">
    <property type="match status" value="1"/>
</dbReference>
<name>A0A171PVF9_9VIRU</name>
<accession>A0A171PVF9</accession>
<dbReference type="GeneID" id="41900671"/>
<keyword evidence="2" id="KW-0540">Nuclease</keyword>
<keyword evidence="2" id="KW-0378">Hydrolase</keyword>
<dbReference type="PANTHER" id="PTHR30337">
    <property type="entry name" value="COMPONENT OF ATP-DEPENDENT DSDNA EXONUCLEASE"/>
    <property type="match status" value="1"/>
</dbReference>
<dbReference type="RefSeq" id="YP_009701535.1">
    <property type="nucleotide sequence ID" value="NC_044938.1"/>
</dbReference>
<dbReference type="InterPro" id="IPR050535">
    <property type="entry name" value="DNA_Repair-Maintenance_Comp"/>
</dbReference>
<feature type="domain" description="Calcineurin-like phosphoesterase" evidence="1">
    <location>
        <begin position="15"/>
        <end position="196"/>
    </location>
</feature>
<evidence type="ECO:0000259" key="1">
    <source>
        <dbReference type="Pfam" id="PF00149"/>
    </source>
</evidence>
<evidence type="ECO:0000313" key="2">
    <source>
        <dbReference type="EMBL" id="AJP09035.1"/>
    </source>
</evidence>
<dbReference type="GO" id="GO:0004527">
    <property type="term" value="F:exonuclease activity"/>
    <property type="evidence" value="ECO:0007669"/>
    <property type="project" value="UniProtKB-KW"/>
</dbReference>
<dbReference type="SUPFAM" id="SSF56300">
    <property type="entry name" value="Metallo-dependent phosphatases"/>
    <property type="match status" value="1"/>
</dbReference>